<feature type="region of interest" description="Disordered" evidence="3">
    <location>
        <begin position="143"/>
        <end position="172"/>
    </location>
</feature>
<dbReference type="PANTHER" id="PTHR11875">
    <property type="entry name" value="TESTIS-SPECIFIC Y-ENCODED PROTEIN"/>
    <property type="match status" value="1"/>
</dbReference>
<evidence type="ECO:0000313" key="4">
    <source>
        <dbReference type="EMBL" id="ODV95450.1"/>
    </source>
</evidence>
<feature type="compositionally biased region" description="Acidic residues" evidence="3">
    <location>
        <begin position="145"/>
        <end position="170"/>
    </location>
</feature>
<feature type="compositionally biased region" description="Basic and acidic residues" evidence="3">
    <location>
        <begin position="1"/>
        <end position="10"/>
    </location>
</feature>
<dbReference type="GO" id="GO:0030332">
    <property type="term" value="F:cyclin binding"/>
    <property type="evidence" value="ECO:0007669"/>
    <property type="project" value="EnsemblFungi"/>
</dbReference>
<dbReference type="GO" id="GO:0000511">
    <property type="term" value="F:H2A-H2B histone complex chaperone activity"/>
    <property type="evidence" value="ECO:0007669"/>
    <property type="project" value="EnsemblFungi"/>
</dbReference>
<feature type="compositionally biased region" description="Acidic residues" evidence="3">
    <location>
        <begin position="316"/>
        <end position="325"/>
    </location>
</feature>
<feature type="region of interest" description="Disordered" evidence="3">
    <location>
        <begin position="303"/>
        <end position="343"/>
    </location>
</feature>
<reference evidence="5" key="1">
    <citation type="submission" date="2016-05" db="EMBL/GenBank/DDBJ databases">
        <title>Comparative genomics of biotechnologically important yeasts.</title>
        <authorList>
            <consortium name="DOE Joint Genome Institute"/>
            <person name="Riley R."/>
            <person name="Haridas S."/>
            <person name="Wolfe K.H."/>
            <person name="Lopes M.R."/>
            <person name="Hittinger C.T."/>
            <person name="Goker M."/>
            <person name="Salamov A."/>
            <person name="Wisecaver J."/>
            <person name="Long T.M."/>
            <person name="Aerts A.L."/>
            <person name="Barry K."/>
            <person name="Choi C."/>
            <person name="Clum A."/>
            <person name="Coughlan A.Y."/>
            <person name="Deshpande S."/>
            <person name="Douglass A.P."/>
            <person name="Hanson S.J."/>
            <person name="Klenk H.-P."/>
            <person name="Labutti K."/>
            <person name="Lapidus A."/>
            <person name="Lindquist E."/>
            <person name="Lipzen A."/>
            <person name="Meier-Kolthoff J.P."/>
            <person name="Ohm R.A."/>
            <person name="Otillar R.P."/>
            <person name="Pangilinan J."/>
            <person name="Peng Y."/>
            <person name="Rokas A."/>
            <person name="Rosa C.A."/>
            <person name="Scheuner C."/>
            <person name="Sibirny A.A."/>
            <person name="Slot J.C."/>
            <person name="Stielow J.B."/>
            <person name="Sun H."/>
            <person name="Kurtzman C.P."/>
            <person name="Blackwell M."/>
            <person name="Grigoriev I.V."/>
            <person name="Jeffries T.W."/>
        </authorList>
    </citation>
    <scope>NUCLEOTIDE SEQUENCE [LARGE SCALE GENOMIC DNA]</scope>
    <source>
        <strain evidence="5">NRRL Y-2460</strain>
    </source>
</reference>
<feature type="compositionally biased region" description="Acidic residues" evidence="3">
    <location>
        <begin position="380"/>
        <end position="415"/>
    </location>
</feature>
<feature type="region of interest" description="Disordered" evidence="3">
    <location>
        <begin position="1"/>
        <end position="39"/>
    </location>
</feature>
<dbReference type="EMBL" id="KV454014">
    <property type="protein sequence ID" value="ODV95450.1"/>
    <property type="molecule type" value="Genomic_DNA"/>
</dbReference>
<dbReference type="GO" id="GO:0032968">
    <property type="term" value="P:positive regulation of transcription elongation by RNA polymerase II"/>
    <property type="evidence" value="ECO:0007669"/>
    <property type="project" value="EnsemblFungi"/>
</dbReference>
<evidence type="ECO:0000313" key="5">
    <source>
        <dbReference type="Proteomes" id="UP000094236"/>
    </source>
</evidence>
<dbReference type="STRING" id="669874.A0A1E4TUM9"/>
<dbReference type="InterPro" id="IPR037231">
    <property type="entry name" value="NAP-like_sf"/>
</dbReference>
<dbReference type="GO" id="GO:0032174">
    <property type="term" value="C:cellular bud neck septin collar"/>
    <property type="evidence" value="ECO:0007669"/>
    <property type="project" value="EnsemblFungi"/>
</dbReference>
<sequence>MSEPIKKKLGEIAAAPTPQNTPASLSGSYMSKLTKPTIPNTISEDKEELQKKLLLNNPALLSMIEGKLNTLVGEDSGYVEKLPKKLKIGQFDIEAEFQQELLELERKYHGKYKPLYIKRHNIIIGKEEPSAEEIEEGEQLIREEREEDEDEDGHDGKDDEDDEDDEEEEEVAKGIPGFWLTALENLGIVAETITEKDAEVLSKLTDIRMEYLDVPGFKLIFEFDENNFFTNKTLTKTYYYQKELGYSGDFIYDHAEGSQINWTSNDNNVTLIVERRKQRNKHTKQVRTIEKLSPVESFFNFFDPPKVPKSSKDKERDEEDEENTPDVEGANKEEDEDDELDEELEQRLELDYQIGEIIKDKLIPRAIDWFTGEAIKYEIQEGDYDDEDDDFGDDNDEDDEDDEDDDGASDESGDEELNKSKAQPPECKQS</sequence>
<dbReference type="GO" id="GO:0098841">
    <property type="term" value="P:protein localization to cell division site after cytokinesis"/>
    <property type="evidence" value="ECO:0007669"/>
    <property type="project" value="EnsemblFungi"/>
</dbReference>
<dbReference type="GO" id="GO:0005634">
    <property type="term" value="C:nucleus"/>
    <property type="evidence" value="ECO:0007669"/>
    <property type="project" value="InterPro"/>
</dbReference>
<dbReference type="Pfam" id="PF00956">
    <property type="entry name" value="NAP"/>
    <property type="match status" value="1"/>
</dbReference>
<dbReference type="OrthoDB" id="27325at2759"/>
<dbReference type="AlphaFoldDB" id="A0A1E4TUM9"/>
<organism evidence="4 5">
    <name type="scientific">Pachysolen tannophilus NRRL Y-2460</name>
    <dbReference type="NCBI Taxonomy" id="669874"/>
    <lineage>
        <taxon>Eukaryota</taxon>
        <taxon>Fungi</taxon>
        <taxon>Dikarya</taxon>
        <taxon>Ascomycota</taxon>
        <taxon>Saccharomycotina</taxon>
        <taxon>Pichiomycetes</taxon>
        <taxon>Pachysolenaceae</taxon>
        <taxon>Pachysolen</taxon>
    </lineage>
</organism>
<gene>
    <name evidence="4" type="ORF">PACTADRAFT_75928</name>
</gene>
<dbReference type="GO" id="GO:0008047">
    <property type="term" value="F:enzyme activator activity"/>
    <property type="evidence" value="ECO:0007669"/>
    <property type="project" value="EnsemblFungi"/>
</dbReference>
<evidence type="ECO:0000256" key="1">
    <source>
        <dbReference type="ARBA" id="ARBA00009947"/>
    </source>
</evidence>
<accession>A0A1E4TUM9</accession>
<evidence type="ECO:0000256" key="2">
    <source>
        <dbReference type="RuleBase" id="RU003876"/>
    </source>
</evidence>
<evidence type="ECO:0000256" key="3">
    <source>
        <dbReference type="SAM" id="MobiDB-lite"/>
    </source>
</evidence>
<dbReference type="GO" id="GO:0006334">
    <property type="term" value="P:nucleosome assembly"/>
    <property type="evidence" value="ECO:0007669"/>
    <property type="project" value="EnsemblFungi"/>
</dbReference>
<dbReference type="GO" id="GO:0042274">
    <property type="term" value="P:ribosomal small subunit biogenesis"/>
    <property type="evidence" value="ECO:0007669"/>
    <property type="project" value="EnsemblFungi"/>
</dbReference>
<comment type="similarity">
    <text evidence="1 2">Belongs to the nucleosome assembly protein (NAP) family.</text>
</comment>
<dbReference type="GO" id="GO:0042393">
    <property type="term" value="F:histone binding"/>
    <property type="evidence" value="ECO:0007669"/>
    <property type="project" value="EnsemblFungi"/>
</dbReference>
<dbReference type="GO" id="GO:0006337">
    <property type="term" value="P:nucleosome disassembly"/>
    <property type="evidence" value="ECO:0007669"/>
    <property type="project" value="EnsemblFungi"/>
</dbReference>
<dbReference type="GO" id="GO:0007117">
    <property type="term" value="P:budding cell bud growth"/>
    <property type="evidence" value="ECO:0007669"/>
    <property type="project" value="EnsemblFungi"/>
</dbReference>
<feature type="compositionally biased region" description="Polar residues" evidence="3">
    <location>
        <begin position="17"/>
        <end position="31"/>
    </location>
</feature>
<feature type="compositionally biased region" description="Acidic residues" evidence="3">
    <location>
        <begin position="333"/>
        <end position="343"/>
    </location>
</feature>
<dbReference type="GO" id="GO:0051082">
    <property type="term" value="F:unfolded protein binding"/>
    <property type="evidence" value="ECO:0007669"/>
    <property type="project" value="EnsemblFungi"/>
</dbReference>
<name>A0A1E4TUM9_PACTA</name>
<protein>
    <recommendedName>
        <fullName evidence="6">Nucleosome assembly protein</fullName>
    </recommendedName>
</protein>
<dbReference type="FunFam" id="3.30.1120.90:FF:000003">
    <property type="entry name" value="Nucleosome assembly protein"/>
    <property type="match status" value="1"/>
</dbReference>
<dbReference type="Proteomes" id="UP000094236">
    <property type="component" value="Unassembled WGS sequence"/>
</dbReference>
<dbReference type="SUPFAM" id="SSF143113">
    <property type="entry name" value="NAP-like"/>
    <property type="match status" value="1"/>
</dbReference>
<dbReference type="GO" id="GO:1990317">
    <property type="term" value="C:Gin4 complex"/>
    <property type="evidence" value="ECO:0007669"/>
    <property type="project" value="EnsemblFungi"/>
</dbReference>
<proteinExistence type="inferred from homology"/>
<dbReference type="GO" id="GO:0042802">
    <property type="term" value="F:identical protein binding"/>
    <property type="evidence" value="ECO:0007669"/>
    <property type="project" value="EnsemblFungi"/>
</dbReference>
<dbReference type="Gene3D" id="1.20.5.1500">
    <property type="match status" value="1"/>
</dbReference>
<dbReference type="InterPro" id="IPR002164">
    <property type="entry name" value="NAP_family"/>
</dbReference>
<dbReference type="Gene3D" id="3.30.1120.90">
    <property type="entry name" value="Nucleosome assembly protein"/>
    <property type="match status" value="1"/>
</dbReference>
<evidence type="ECO:0008006" key="6">
    <source>
        <dbReference type="Google" id="ProtNLM"/>
    </source>
</evidence>
<dbReference type="GO" id="GO:0031116">
    <property type="term" value="P:positive regulation of microtubule polymerization"/>
    <property type="evidence" value="ECO:0007669"/>
    <property type="project" value="EnsemblFungi"/>
</dbReference>
<dbReference type="GO" id="GO:0006607">
    <property type="term" value="P:NLS-bearing protein import into nucleus"/>
    <property type="evidence" value="ECO:0007669"/>
    <property type="project" value="EnsemblFungi"/>
</dbReference>
<feature type="region of interest" description="Disordered" evidence="3">
    <location>
        <begin position="378"/>
        <end position="430"/>
    </location>
</feature>
<keyword evidence="5" id="KW-1185">Reference proteome</keyword>